<accession>A0ABV0ZRD3</accession>
<feature type="non-terminal residue" evidence="2">
    <location>
        <position position="1"/>
    </location>
</feature>
<protein>
    <submittedName>
        <fullName evidence="2">Uncharacterized protein</fullName>
    </submittedName>
</protein>
<dbReference type="Proteomes" id="UP001469553">
    <property type="component" value="Unassembled WGS sequence"/>
</dbReference>
<feature type="compositionally biased region" description="Polar residues" evidence="1">
    <location>
        <begin position="42"/>
        <end position="65"/>
    </location>
</feature>
<feature type="region of interest" description="Disordered" evidence="1">
    <location>
        <begin position="33"/>
        <end position="65"/>
    </location>
</feature>
<reference evidence="2 3" key="1">
    <citation type="submission" date="2021-06" db="EMBL/GenBank/DDBJ databases">
        <authorList>
            <person name="Palmer J.M."/>
        </authorList>
    </citation>
    <scope>NUCLEOTIDE SEQUENCE [LARGE SCALE GENOMIC DNA]</scope>
    <source>
        <strain evidence="2 3">AS_MEX2019</strain>
        <tissue evidence="2">Muscle</tissue>
    </source>
</reference>
<evidence type="ECO:0000313" key="3">
    <source>
        <dbReference type="Proteomes" id="UP001469553"/>
    </source>
</evidence>
<keyword evidence="3" id="KW-1185">Reference proteome</keyword>
<evidence type="ECO:0000313" key="2">
    <source>
        <dbReference type="EMBL" id="MEQ2308819.1"/>
    </source>
</evidence>
<proteinExistence type="predicted"/>
<organism evidence="2 3">
    <name type="scientific">Ameca splendens</name>
    <dbReference type="NCBI Taxonomy" id="208324"/>
    <lineage>
        <taxon>Eukaryota</taxon>
        <taxon>Metazoa</taxon>
        <taxon>Chordata</taxon>
        <taxon>Craniata</taxon>
        <taxon>Vertebrata</taxon>
        <taxon>Euteleostomi</taxon>
        <taxon>Actinopterygii</taxon>
        <taxon>Neopterygii</taxon>
        <taxon>Teleostei</taxon>
        <taxon>Neoteleostei</taxon>
        <taxon>Acanthomorphata</taxon>
        <taxon>Ovalentaria</taxon>
        <taxon>Atherinomorphae</taxon>
        <taxon>Cyprinodontiformes</taxon>
        <taxon>Goodeidae</taxon>
        <taxon>Ameca</taxon>
    </lineage>
</organism>
<name>A0ABV0ZRD3_9TELE</name>
<comment type="caution">
    <text evidence="2">The sequence shown here is derived from an EMBL/GenBank/DDBJ whole genome shotgun (WGS) entry which is preliminary data.</text>
</comment>
<sequence length="65" mass="7288">WTGPFQVTERTSHAVRVKGKGDTWYHWSQCAAAEAPQRSLPEIQQNLRDNTSTPEDPSHPTQGAE</sequence>
<evidence type="ECO:0000256" key="1">
    <source>
        <dbReference type="SAM" id="MobiDB-lite"/>
    </source>
</evidence>
<gene>
    <name evidence="2" type="ORF">AMECASPLE_032181</name>
</gene>
<dbReference type="EMBL" id="JAHRIP010069956">
    <property type="protein sequence ID" value="MEQ2308819.1"/>
    <property type="molecule type" value="Genomic_DNA"/>
</dbReference>
<dbReference type="Gene3D" id="2.30.30.850">
    <property type="match status" value="1"/>
</dbReference>